<dbReference type="Proteomes" id="UP000288096">
    <property type="component" value="Unassembled WGS sequence"/>
</dbReference>
<reference evidence="3" key="2">
    <citation type="submission" date="2019-01" db="EMBL/GenBank/DDBJ databases">
        <title>Genome sequence of Desulfonema ishimotonii strain Tokyo 01.</title>
        <authorList>
            <person name="Fukui M."/>
        </authorList>
    </citation>
    <scope>NUCLEOTIDE SEQUENCE [LARGE SCALE GENOMIC DNA]</scope>
    <source>
        <strain evidence="3">Tokyo 01</strain>
    </source>
</reference>
<reference evidence="3" key="1">
    <citation type="submission" date="2017-11" db="EMBL/GenBank/DDBJ databases">
        <authorList>
            <person name="Watanabe M."/>
            <person name="Kojima H."/>
        </authorList>
    </citation>
    <scope>NUCLEOTIDE SEQUENCE [LARGE SCALE GENOMIC DNA]</scope>
    <source>
        <strain evidence="3">Tokyo 01</strain>
    </source>
</reference>
<keyword evidence="1" id="KW-1133">Transmembrane helix</keyword>
<feature type="transmembrane region" description="Helical" evidence="1">
    <location>
        <begin position="69"/>
        <end position="92"/>
    </location>
</feature>
<keyword evidence="1" id="KW-0812">Transmembrane</keyword>
<feature type="transmembrane region" description="Helical" evidence="1">
    <location>
        <begin position="16"/>
        <end position="36"/>
    </location>
</feature>
<accession>A0A401G477</accession>
<dbReference type="OrthoDB" id="2943652at2"/>
<dbReference type="AlphaFoldDB" id="A0A401G477"/>
<feature type="transmembrane region" description="Helical" evidence="1">
    <location>
        <begin position="43"/>
        <end position="63"/>
    </location>
</feature>
<name>A0A401G477_9BACT</name>
<comment type="caution">
    <text evidence="2">The sequence shown here is derived from an EMBL/GenBank/DDBJ whole genome shotgun (WGS) entry which is preliminary data.</text>
</comment>
<sequence>MEPSDNIEKNILAPAYLFYMFLGFVGLVLHLWTTFIAYQMRGIWTAALHLCLFIYAEAVWAYRLWEVNFTYSVLASLWLIAFTLTSLFLFIISRKLSR</sequence>
<keyword evidence="3" id="KW-1185">Reference proteome</keyword>
<protein>
    <submittedName>
        <fullName evidence="2">Uncharacterized protein</fullName>
    </submittedName>
</protein>
<gene>
    <name evidence="2" type="ORF">DENIS_5026</name>
</gene>
<evidence type="ECO:0000256" key="1">
    <source>
        <dbReference type="SAM" id="Phobius"/>
    </source>
</evidence>
<evidence type="ECO:0000313" key="3">
    <source>
        <dbReference type="Proteomes" id="UP000288096"/>
    </source>
</evidence>
<dbReference type="RefSeq" id="WP_124331033.1">
    <property type="nucleotide sequence ID" value="NZ_BEXT01000001.1"/>
</dbReference>
<organism evidence="2 3">
    <name type="scientific">Desulfonema ishimotonii</name>
    <dbReference type="NCBI Taxonomy" id="45657"/>
    <lineage>
        <taxon>Bacteria</taxon>
        <taxon>Pseudomonadati</taxon>
        <taxon>Thermodesulfobacteriota</taxon>
        <taxon>Desulfobacteria</taxon>
        <taxon>Desulfobacterales</taxon>
        <taxon>Desulfococcaceae</taxon>
        <taxon>Desulfonema</taxon>
    </lineage>
</organism>
<proteinExistence type="predicted"/>
<dbReference type="EMBL" id="BEXT01000001">
    <property type="protein sequence ID" value="GBC64026.1"/>
    <property type="molecule type" value="Genomic_DNA"/>
</dbReference>
<evidence type="ECO:0000313" key="2">
    <source>
        <dbReference type="EMBL" id="GBC64026.1"/>
    </source>
</evidence>
<keyword evidence="1" id="KW-0472">Membrane</keyword>